<protein>
    <submittedName>
        <fullName evidence="5">ABC transporter, ATP-binding protein related protein</fullName>
    </submittedName>
</protein>
<evidence type="ECO:0000259" key="4">
    <source>
        <dbReference type="PROSITE" id="PS50893"/>
    </source>
</evidence>
<dbReference type="AlphaFoldDB" id="Q9HIZ8"/>
<keyword evidence="2" id="KW-0547">Nucleotide-binding</keyword>
<dbReference type="Gene3D" id="3.40.50.300">
    <property type="entry name" value="P-loop containing nucleotide triphosphate hydrolases"/>
    <property type="match status" value="1"/>
</dbReference>
<dbReference type="PaxDb" id="273075-Ta1178m"/>
<dbReference type="eggNOG" id="arCOG00193">
    <property type="taxonomic scope" value="Archaea"/>
</dbReference>
<dbReference type="PROSITE" id="PS50893">
    <property type="entry name" value="ABC_TRANSPORTER_2"/>
    <property type="match status" value="1"/>
</dbReference>
<dbReference type="PANTHER" id="PTHR42788">
    <property type="entry name" value="TAURINE IMPORT ATP-BINDING PROTEIN-RELATED"/>
    <property type="match status" value="1"/>
</dbReference>
<dbReference type="STRING" id="273075.gene:9572400"/>
<dbReference type="FunCoup" id="Q9HIZ8">
    <property type="interactions" value="9"/>
</dbReference>
<evidence type="ECO:0000256" key="2">
    <source>
        <dbReference type="ARBA" id="ARBA00022741"/>
    </source>
</evidence>
<organism evidence="5 6">
    <name type="scientific">Thermoplasma acidophilum (strain ATCC 25905 / DSM 1728 / JCM 9062 / NBRC 15155 / AMRC-C165)</name>
    <dbReference type="NCBI Taxonomy" id="273075"/>
    <lineage>
        <taxon>Archaea</taxon>
        <taxon>Methanobacteriati</taxon>
        <taxon>Thermoplasmatota</taxon>
        <taxon>Thermoplasmata</taxon>
        <taxon>Thermoplasmatales</taxon>
        <taxon>Thermoplasmataceae</taxon>
        <taxon>Thermoplasma</taxon>
    </lineage>
</organism>
<dbReference type="CDD" id="cd03293">
    <property type="entry name" value="ABC_NrtD_SsuB_transporters"/>
    <property type="match status" value="1"/>
</dbReference>
<evidence type="ECO:0000256" key="1">
    <source>
        <dbReference type="ARBA" id="ARBA00022448"/>
    </source>
</evidence>
<dbReference type="EnsemblBacteria" id="CAC12303">
    <property type="protein sequence ID" value="CAC12303"/>
    <property type="gene ID" value="CAC12303"/>
</dbReference>
<keyword evidence="6" id="KW-1185">Reference proteome</keyword>
<dbReference type="SUPFAM" id="SSF52540">
    <property type="entry name" value="P-loop containing nucleoside triphosphate hydrolases"/>
    <property type="match status" value="1"/>
</dbReference>
<dbReference type="SMART" id="SM00382">
    <property type="entry name" value="AAA"/>
    <property type="match status" value="1"/>
</dbReference>
<proteinExistence type="predicted"/>
<dbReference type="GO" id="GO:0005524">
    <property type="term" value="F:ATP binding"/>
    <property type="evidence" value="ECO:0007669"/>
    <property type="project" value="UniProtKB-KW"/>
</dbReference>
<dbReference type="Pfam" id="PF00005">
    <property type="entry name" value="ABC_tran"/>
    <property type="match status" value="1"/>
</dbReference>
<sequence>MSMDEDLIKDNAMQRARAAQYVLSAVGIDFSYENGYKVFENVNIDVGQNEFVAIVGPSGIGKSTLLRILGGFLKPDRGMVYLFGRPIVRPTPDIILIHQSIVTFPWLTALENVMLSLKVRNVSDDEAEKAARNALEMVGLQGFEDLYPKEMSGGMRQRVAIARALAASPLVFLMDEPFAHLDELTAEGLRQDIYNILFSPDTPLKGVVLVSHNLTEVVELADEIYVLNNVPATVVGKVHVDLPRPRNPRSEEFNQILDALYNYLTPPKVRKL</sequence>
<keyword evidence="3 5" id="KW-0067">ATP-binding</keyword>
<dbReference type="InterPro" id="IPR017871">
    <property type="entry name" value="ABC_transporter-like_CS"/>
</dbReference>
<dbReference type="InParanoid" id="Q9HIZ8"/>
<evidence type="ECO:0000256" key="3">
    <source>
        <dbReference type="ARBA" id="ARBA00022840"/>
    </source>
</evidence>
<reference evidence="5 6" key="1">
    <citation type="journal article" date="2000" name="Nature">
        <title>The genome sequence of the thermoacidophilic scavenger Thermoplasma acidophilum.</title>
        <authorList>
            <person name="Ruepp A."/>
            <person name="Graml W."/>
            <person name="Santos-Martinez M.L."/>
            <person name="Koretke K.K."/>
            <person name="Volker C."/>
            <person name="Mewes H.W."/>
            <person name="Frishman D."/>
            <person name="Stocker S."/>
            <person name="Lupas A.N."/>
            <person name="Baumeister W."/>
        </authorList>
    </citation>
    <scope>NUCLEOTIDE SEQUENCE [LARGE SCALE GENOMIC DNA]</scope>
    <source>
        <strain evidence="6">ATCC 25905 / DSM 1728 / JCM 9062 / NBRC 15155 / AMRC-C165</strain>
    </source>
</reference>
<dbReference type="KEGG" id="tac:Ta1178"/>
<dbReference type="InterPro" id="IPR003593">
    <property type="entry name" value="AAA+_ATPase"/>
</dbReference>
<evidence type="ECO:0000313" key="5">
    <source>
        <dbReference type="EMBL" id="CAC12303.1"/>
    </source>
</evidence>
<dbReference type="GO" id="GO:0016887">
    <property type="term" value="F:ATP hydrolysis activity"/>
    <property type="evidence" value="ECO:0007669"/>
    <property type="project" value="InterPro"/>
</dbReference>
<dbReference type="InterPro" id="IPR003439">
    <property type="entry name" value="ABC_transporter-like_ATP-bd"/>
</dbReference>
<keyword evidence="1" id="KW-0813">Transport</keyword>
<evidence type="ECO:0000313" key="6">
    <source>
        <dbReference type="Proteomes" id="UP000001024"/>
    </source>
</evidence>
<dbReference type="HOGENOM" id="CLU_000604_1_22_2"/>
<accession>Q9HIZ8</accession>
<feature type="domain" description="ABC transporter" evidence="4">
    <location>
        <begin position="23"/>
        <end position="254"/>
    </location>
</feature>
<dbReference type="Proteomes" id="UP000001024">
    <property type="component" value="Chromosome"/>
</dbReference>
<dbReference type="PANTHER" id="PTHR42788:SF13">
    <property type="entry name" value="ALIPHATIC SULFONATES IMPORT ATP-BINDING PROTEIN SSUB"/>
    <property type="match status" value="1"/>
</dbReference>
<name>Q9HIZ8_THEAC</name>
<gene>
    <name evidence="5" type="ordered locus">Ta1178</name>
</gene>
<dbReference type="PROSITE" id="PS00211">
    <property type="entry name" value="ABC_TRANSPORTER_1"/>
    <property type="match status" value="1"/>
</dbReference>
<dbReference type="InterPro" id="IPR027417">
    <property type="entry name" value="P-loop_NTPase"/>
</dbReference>
<dbReference type="InterPro" id="IPR050166">
    <property type="entry name" value="ABC_transporter_ATP-bind"/>
</dbReference>
<dbReference type="EMBL" id="AL445066">
    <property type="protein sequence ID" value="CAC12303.1"/>
    <property type="molecule type" value="Genomic_DNA"/>
</dbReference>